<evidence type="ECO:0000256" key="5">
    <source>
        <dbReference type="ARBA" id="ARBA00022807"/>
    </source>
</evidence>
<evidence type="ECO:0000256" key="3">
    <source>
        <dbReference type="ARBA" id="ARBA00022670"/>
    </source>
</evidence>
<sequence length="244" mass="27224">MQAQPKETLANMPGEQKEKLIVVTGFGPFVGHEDVNASWEAVSLLPDEVVHGNTVYRLQKVKVPVEYEAVDKAVEEIWSWRPTLVIHCGVNGHSSCVHVEKLAYNNNFCKQDYAGKYLPEGRACLQNCPAKKSAIFCKLNVQKIVQVITDDCGCTPTDTDTTDNVGMLNSMDSLKLAKVSKEVGNYLCGYIYLKSLDYDCSRSLFVHVPPLDKPFPVEKLSEVVLKITQECLRQVIDGVDKKDK</sequence>
<dbReference type="RefSeq" id="XP_058985088.1">
    <property type="nucleotide sequence ID" value="XM_059129105.1"/>
</dbReference>
<dbReference type="AlphaFoldDB" id="A0A1I8NDX6"/>
<dbReference type="InterPro" id="IPR016125">
    <property type="entry name" value="Peptidase_C15-like"/>
</dbReference>
<evidence type="ECO:0000313" key="6">
    <source>
        <dbReference type="EnsemblMetazoa" id="MDOA014201-PA"/>
    </source>
</evidence>
<dbReference type="GO" id="GO:0016920">
    <property type="term" value="F:pyroglutamyl-peptidase activity"/>
    <property type="evidence" value="ECO:0007669"/>
    <property type="project" value="InterPro"/>
</dbReference>
<dbReference type="eggNOG" id="KOG4755">
    <property type="taxonomic scope" value="Eukaryota"/>
</dbReference>
<accession>A0A1I8NDX6</accession>
<dbReference type="Pfam" id="PF01470">
    <property type="entry name" value="Peptidase_C15"/>
    <property type="match status" value="1"/>
</dbReference>
<evidence type="ECO:0000313" key="8">
    <source>
        <dbReference type="RefSeq" id="XP_058985088.1"/>
    </source>
</evidence>
<name>A0A1I8NDX6_MUSDO</name>
<gene>
    <name evidence="6" type="primary">101900197</name>
    <name evidence="8" type="synonym">LOC101900197</name>
</gene>
<dbReference type="STRING" id="7370.A0A1I8NDX6"/>
<dbReference type="Gene3D" id="3.40.630.20">
    <property type="entry name" value="Peptidase C15, pyroglutamyl peptidase I-like"/>
    <property type="match status" value="1"/>
</dbReference>
<keyword evidence="7" id="KW-1185">Reference proteome</keyword>
<proteinExistence type="inferred from homology"/>
<protein>
    <submittedName>
        <fullName evidence="8">Pyroglutamyl-peptidase 1</fullName>
    </submittedName>
</protein>
<organism evidence="6">
    <name type="scientific">Musca domestica</name>
    <name type="common">House fly</name>
    <dbReference type="NCBI Taxonomy" id="7370"/>
    <lineage>
        <taxon>Eukaryota</taxon>
        <taxon>Metazoa</taxon>
        <taxon>Ecdysozoa</taxon>
        <taxon>Arthropoda</taxon>
        <taxon>Hexapoda</taxon>
        <taxon>Insecta</taxon>
        <taxon>Pterygota</taxon>
        <taxon>Neoptera</taxon>
        <taxon>Endopterygota</taxon>
        <taxon>Diptera</taxon>
        <taxon>Brachycera</taxon>
        <taxon>Muscomorpha</taxon>
        <taxon>Muscoidea</taxon>
        <taxon>Muscidae</taxon>
        <taxon>Musca</taxon>
    </lineage>
</organism>
<comment type="similarity">
    <text evidence="1">Belongs to the peptidase C15 family.</text>
</comment>
<dbReference type="PANTHER" id="PTHR23402">
    <property type="entry name" value="PROTEASE FAMILY C15 PYROGLUTAMYL-PEPTIDASE I-RELATED"/>
    <property type="match status" value="1"/>
</dbReference>
<dbReference type="VEuPathDB" id="VectorBase:MDOMA2_009457"/>
<dbReference type="GO" id="GO:0005829">
    <property type="term" value="C:cytosol"/>
    <property type="evidence" value="ECO:0007669"/>
    <property type="project" value="InterPro"/>
</dbReference>
<dbReference type="InterPro" id="IPR000816">
    <property type="entry name" value="Peptidase_C15"/>
</dbReference>
<dbReference type="InterPro" id="IPR036440">
    <property type="entry name" value="Peptidase_C15-like_sf"/>
</dbReference>
<reference evidence="8" key="2">
    <citation type="submission" date="2025-05" db="UniProtKB">
        <authorList>
            <consortium name="RefSeq"/>
        </authorList>
    </citation>
    <scope>IDENTIFICATION</scope>
    <source>
        <strain evidence="8">Aabys</strain>
        <tissue evidence="8">Whole body</tissue>
    </source>
</reference>
<keyword evidence="5" id="KW-0788">Thiol protease</keyword>
<dbReference type="PANTHER" id="PTHR23402:SF1">
    <property type="entry name" value="PYROGLUTAMYL-PEPTIDASE I"/>
    <property type="match status" value="1"/>
</dbReference>
<evidence type="ECO:0000256" key="1">
    <source>
        <dbReference type="ARBA" id="ARBA00006641"/>
    </source>
</evidence>
<dbReference type="Proteomes" id="UP001652621">
    <property type="component" value="Unplaced"/>
</dbReference>
<dbReference type="GO" id="GO:0006508">
    <property type="term" value="P:proteolysis"/>
    <property type="evidence" value="ECO:0007669"/>
    <property type="project" value="UniProtKB-KW"/>
</dbReference>
<reference evidence="6" key="1">
    <citation type="submission" date="2020-05" db="UniProtKB">
        <authorList>
            <consortium name="EnsemblMetazoa"/>
        </authorList>
    </citation>
    <scope>IDENTIFICATION</scope>
    <source>
        <strain evidence="6">Aabys</strain>
    </source>
</reference>
<evidence type="ECO:0000256" key="4">
    <source>
        <dbReference type="ARBA" id="ARBA00022801"/>
    </source>
</evidence>
<dbReference type="VEuPathDB" id="VectorBase:MDOA014201"/>
<keyword evidence="4" id="KW-0378">Hydrolase</keyword>
<keyword evidence="3" id="KW-0645">Protease</keyword>
<keyword evidence="2" id="KW-0963">Cytoplasm</keyword>
<evidence type="ECO:0000256" key="2">
    <source>
        <dbReference type="ARBA" id="ARBA00022490"/>
    </source>
</evidence>
<dbReference type="SUPFAM" id="SSF53182">
    <property type="entry name" value="Pyrrolidone carboxyl peptidase (pyroglutamate aminopeptidase)"/>
    <property type="match status" value="1"/>
</dbReference>
<dbReference type="CDD" id="cd00501">
    <property type="entry name" value="Peptidase_C15"/>
    <property type="match status" value="1"/>
</dbReference>
<evidence type="ECO:0000313" key="7">
    <source>
        <dbReference type="Proteomes" id="UP001652621"/>
    </source>
</evidence>
<dbReference type="EnsemblMetazoa" id="MDOA014201-RA">
    <property type="protein sequence ID" value="MDOA014201-PA"/>
    <property type="gene ID" value="MDOA014201"/>
</dbReference>